<evidence type="ECO:0000313" key="2">
    <source>
        <dbReference type="Proteomes" id="UP000673375"/>
    </source>
</evidence>
<comment type="caution">
    <text evidence="1">The sequence shown here is derived from an EMBL/GenBank/DDBJ whole genome shotgun (WGS) entry which is preliminary data.</text>
</comment>
<name>A0ABS4CFZ5_9ENTE</name>
<accession>A0ABS4CFZ5</accession>
<keyword evidence="2" id="KW-1185">Reference proteome</keyword>
<gene>
    <name evidence="1" type="ORF">I6N96_02795</name>
</gene>
<dbReference type="EMBL" id="JAEDXU010000001">
    <property type="protein sequence ID" value="MBP1045192.1"/>
    <property type="molecule type" value="Genomic_DNA"/>
</dbReference>
<proteinExistence type="predicted"/>
<dbReference type="RefSeq" id="WP_209555973.1">
    <property type="nucleotide sequence ID" value="NZ_JAEDXU010000001.1"/>
</dbReference>
<protein>
    <submittedName>
        <fullName evidence="1">Uncharacterized protein</fullName>
    </submittedName>
</protein>
<evidence type="ECO:0000313" key="1">
    <source>
        <dbReference type="EMBL" id="MBP1045192.1"/>
    </source>
</evidence>
<organism evidence="1 2">
    <name type="scientific">Enterococcus larvae</name>
    <dbReference type="NCBI Taxonomy" id="2794352"/>
    <lineage>
        <taxon>Bacteria</taxon>
        <taxon>Bacillati</taxon>
        <taxon>Bacillota</taxon>
        <taxon>Bacilli</taxon>
        <taxon>Lactobacillales</taxon>
        <taxon>Enterococcaceae</taxon>
        <taxon>Enterococcus</taxon>
    </lineage>
</organism>
<reference evidence="1 2" key="1">
    <citation type="submission" date="2020-12" db="EMBL/GenBank/DDBJ databases">
        <title>Vagococcus allomyrinae sp. nov. and Enterococcus lavae sp. nov., isolated from the larvae of Allomyrina dichotoma.</title>
        <authorList>
            <person name="Lee S.D."/>
        </authorList>
    </citation>
    <scope>NUCLEOTIDE SEQUENCE [LARGE SCALE GENOMIC DNA]</scope>
    <source>
        <strain evidence="1 2">BWM-S5</strain>
    </source>
</reference>
<sequence>MEFYVNVQHAKGEYGVVFPIIPRIGDYIQINELEGDYLVTEVCIFPINSDKTADAVVKVTDRDLAS</sequence>
<dbReference type="Proteomes" id="UP000673375">
    <property type="component" value="Unassembled WGS sequence"/>
</dbReference>